<organism evidence="1 2">
    <name type="scientific">Hypothenemus hampei</name>
    <name type="common">Coffee berry borer</name>
    <dbReference type="NCBI Taxonomy" id="57062"/>
    <lineage>
        <taxon>Eukaryota</taxon>
        <taxon>Metazoa</taxon>
        <taxon>Ecdysozoa</taxon>
        <taxon>Arthropoda</taxon>
        <taxon>Hexapoda</taxon>
        <taxon>Insecta</taxon>
        <taxon>Pterygota</taxon>
        <taxon>Neoptera</taxon>
        <taxon>Endopterygota</taxon>
        <taxon>Coleoptera</taxon>
        <taxon>Polyphaga</taxon>
        <taxon>Cucujiformia</taxon>
        <taxon>Curculionidae</taxon>
        <taxon>Scolytinae</taxon>
        <taxon>Hypothenemus</taxon>
    </lineage>
</organism>
<reference evidence="1 2" key="1">
    <citation type="submission" date="2024-05" db="EMBL/GenBank/DDBJ databases">
        <title>Genetic variation in Jamaican populations of the coffee berry borer (Hypothenemus hampei).</title>
        <authorList>
            <person name="Errbii M."/>
            <person name="Myrie A."/>
        </authorList>
    </citation>
    <scope>NUCLEOTIDE SEQUENCE [LARGE SCALE GENOMIC DNA]</scope>
    <source>
        <strain evidence="1">JA-Hopewell-2020-01-JO</strain>
        <tissue evidence="1">Whole body</tissue>
    </source>
</reference>
<gene>
    <name evidence="1" type="ORF">ABEB36_003131</name>
</gene>
<dbReference type="PANTHER" id="PTHR37558">
    <property type="entry name" value="HTH CENPB-TYPE DOMAIN-CONTAINING PROTEIN"/>
    <property type="match status" value="1"/>
</dbReference>
<evidence type="ECO:0000313" key="2">
    <source>
        <dbReference type="Proteomes" id="UP001566132"/>
    </source>
</evidence>
<name>A0ABD1F8I6_HYPHA</name>
<dbReference type="PANTHER" id="PTHR37558:SF1">
    <property type="entry name" value="HTH CENPB-TYPE DOMAIN-CONTAINING PROTEIN"/>
    <property type="match status" value="1"/>
</dbReference>
<accession>A0ABD1F8I6</accession>
<comment type="caution">
    <text evidence="1">The sequence shown here is derived from an EMBL/GenBank/DDBJ whole genome shotgun (WGS) entry which is preliminary data.</text>
</comment>
<dbReference type="EMBL" id="JBDJPC010000002">
    <property type="protein sequence ID" value="KAL1513763.1"/>
    <property type="molecule type" value="Genomic_DNA"/>
</dbReference>
<proteinExistence type="predicted"/>
<evidence type="ECO:0000313" key="1">
    <source>
        <dbReference type="EMBL" id="KAL1513763.1"/>
    </source>
</evidence>
<dbReference type="Proteomes" id="UP001566132">
    <property type="component" value="Unassembled WGS sequence"/>
</dbReference>
<protein>
    <submittedName>
        <fullName evidence="1">Uncharacterized protein</fullName>
    </submittedName>
</protein>
<dbReference type="AlphaFoldDB" id="A0ABD1F8I6"/>
<keyword evidence="2" id="KW-1185">Reference proteome</keyword>
<sequence>MSRFPDKRLRFTVEQDMQLLLEIIRLNPFEDGDRWLEVHENFVNACNVPFSLRTCKDHASHLLNLHLKDAIKIRPRETPKEFEQKRKYLNQILELRSQCGGEVLKRGPQSSNSWEDTSNHLLMKDESQFIKFEDSDDDFYWEEENKRDKKEKERDAIDADGKLRKQELALEERKLFLKEKQLKLEQDRLELDKFERAKRLEMEKSEREAYENVALQNHTIITTLMDKCNRRSIGNNLCIL</sequence>